<comment type="cofactor">
    <cofactor evidence="7">
        <name>Zn(2+)</name>
        <dbReference type="ChEBI" id="CHEBI:29105"/>
    </cofactor>
    <text evidence="7">Binds 1 zinc ion per subunit.</text>
</comment>
<keyword evidence="4" id="KW-0805">Transcription regulation</keyword>
<dbReference type="GO" id="GO:0045892">
    <property type="term" value="P:negative regulation of DNA-templated transcription"/>
    <property type="evidence" value="ECO:0007669"/>
    <property type="project" value="TreeGrafter"/>
</dbReference>
<name>A0A136Q8R6_9FIRM</name>
<keyword evidence="3 7" id="KW-0862">Zinc</keyword>
<evidence type="ECO:0000256" key="4">
    <source>
        <dbReference type="ARBA" id="ARBA00023015"/>
    </source>
</evidence>
<comment type="cofactor">
    <cofactor evidence="8">
        <name>Mn(2+)</name>
        <dbReference type="ChEBI" id="CHEBI:29035"/>
    </cofactor>
    <cofactor evidence="8">
        <name>Fe(2+)</name>
        <dbReference type="ChEBI" id="CHEBI:29033"/>
    </cofactor>
    <text evidence="8">Binds 1 Mn(2+) or Fe(2+) ion per subunit.</text>
</comment>
<evidence type="ECO:0000313" key="9">
    <source>
        <dbReference type="EMBL" id="KXK66989.1"/>
    </source>
</evidence>
<evidence type="ECO:0000256" key="6">
    <source>
        <dbReference type="ARBA" id="ARBA00023163"/>
    </source>
</evidence>
<evidence type="ECO:0000256" key="1">
    <source>
        <dbReference type="ARBA" id="ARBA00007957"/>
    </source>
</evidence>
<proteinExistence type="inferred from homology"/>
<dbReference type="InterPro" id="IPR002481">
    <property type="entry name" value="FUR"/>
</dbReference>
<dbReference type="PATRIC" id="fig|626937.4.peg.170"/>
<dbReference type="PANTHER" id="PTHR33202:SF7">
    <property type="entry name" value="FERRIC UPTAKE REGULATION PROTEIN"/>
    <property type="match status" value="1"/>
</dbReference>
<dbReference type="PANTHER" id="PTHR33202">
    <property type="entry name" value="ZINC UPTAKE REGULATION PROTEIN"/>
    <property type="match status" value="1"/>
</dbReference>
<evidence type="ECO:0000256" key="2">
    <source>
        <dbReference type="ARBA" id="ARBA00022491"/>
    </source>
</evidence>
<feature type="binding site" evidence="8">
    <location>
        <position position="111"/>
    </location>
    <ligand>
        <name>Fe cation</name>
        <dbReference type="ChEBI" id="CHEBI:24875"/>
    </ligand>
</feature>
<dbReference type="Gene3D" id="1.10.10.10">
    <property type="entry name" value="Winged helix-like DNA-binding domain superfamily/Winged helix DNA-binding domain"/>
    <property type="match status" value="1"/>
</dbReference>
<feature type="binding site" evidence="7">
    <location>
        <position position="79"/>
    </location>
    <ligand>
        <name>Zn(2+)</name>
        <dbReference type="ChEBI" id="CHEBI:29105"/>
    </ligand>
</feature>
<dbReference type="OrthoDB" id="8659436at2"/>
<evidence type="ECO:0000256" key="5">
    <source>
        <dbReference type="ARBA" id="ARBA00023125"/>
    </source>
</evidence>
<reference evidence="9 10" key="1">
    <citation type="submission" date="2016-02" db="EMBL/GenBank/DDBJ databases">
        <authorList>
            <person name="Wen L."/>
            <person name="He K."/>
            <person name="Yang H."/>
        </authorList>
    </citation>
    <scope>NUCLEOTIDE SEQUENCE [LARGE SCALE GENOMIC DNA]</scope>
    <source>
        <strain evidence="9 10">DSM 22607</strain>
    </source>
</reference>
<feature type="binding site" evidence="7">
    <location>
        <position position="119"/>
    </location>
    <ligand>
        <name>Zn(2+)</name>
        <dbReference type="ChEBI" id="CHEBI:29105"/>
    </ligand>
</feature>
<evidence type="ECO:0000313" key="10">
    <source>
        <dbReference type="Proteomes" id="UP000070366"/>
    </source>
</evidence>
<dbReference type="GO" id="GO:0008270">
    <property type="term" value="F:zinc ion binding"/>
    <property type="evidence" value="ECO:0007669"/>
    <property type="project" value="TreeGrafter"/>
</dbReference>
<dbReference type="Pfam" id="PF01475">
    <property type="entry name" value="FUR"/>
    <property type="match status" value="1"/>
</dbReference>
<feature type="binding site" evidence="7">
    <location>
        <position position="82"/>
    </location>
    <ligand>
        <name>Zn(2+)</name>
        <dbReference type="ChEBI" id="CHEBI:29105"/>
    </ligand>
</feature>
<dbReference type="GO" id="GO:0000976">
    <property type="term" value="F:transcription cis-regulatory region binding"/>
    <property type="evidence" value="ECO:0007669"/>
    <property type="project" value="TreeGrafter"/>
</dbReference>
<dbReference type="EMBL" id="LSZW01000013">
    <property type="protein sequence ID" value="KXK66989.1"/>
    <property type="molecule type" value="Genomic_DNA"/>
</dbReference>
<evidence type="ECO:0000256" key="7">
    <source>
        <dbReference type="PIRSR" id="PIRSR602481-1"/>
    </source>
</evidence>
<comment type="caution">
    <text evidence="9">The sequence shown here is derived from an EMBL/GenBank/DDBJ whole genome shotgun (WGS) entry which is preliminary data.</text>
</comment>
<dbReference type="RefSeq" id="WP_066523719.1">
    <property type="nucleotide sequence ID" value="NZ_CABMOF010000028.1"/>
</dbReference>
<dbReference type="InterPro" id="IPR036390">
    <property type="entry name" value="WH_DNA-bd_sf"/>
</dbReference>
<dbReference type="InterPro" id="IPR036388">
    <property type="entry name" value="WH-like_DNA-bd_sf"/>
</dbReference>
<dbReference type="SUPFAM" id="SSF46785">
    <property type="entry name" value="Winged helix' DNA-binding domain"/>
    <property type="match status" value="1"/>
</dbReference>
<dbReference type="AlphaFoldDB" id="A0A136Q8R6"/>
<accession>A0A136Q8R6</accession>
<keyword evidence="7" id="KW-0479">Metal-binding</keyword>
<keyword evidence="10" id="KW-1185">Reference proteome</keyword>
<dbReference type="Gene3D" id="3.30.1490.190">
    <property type="match status" value="1"/>
</dbReference>
<feature type="binding site" evidence="7">
    <location>
        <position position="122"/>
    </location>
    <ligand>
        <name>Zn(2+)</name>
        <dbReference type="ChEBI" id="CHEBI:29105"/>
    </ligand>
</feature>
<keyword evidence="5" id="KW-0238">DNA-binding</keyword>
<dbReference type="InterPro" id="IPR043135">
    <property type="entry name" value="Fur_C"/>
</dbReference>
<dbReference type="Proteomes" id="UP000070366">
    <property type="component" value="Unassembled WGS sequence"/>
</dbReference>
<protein>
    <submittedName>
        <fullName evidence="9">Transcriptional regulator, Fur family</fullName>
    </submittedName>
</protein>
<gene>
    <name evidence="9" type="ORF">HMPREF3293_00166</name>
</gene>
<keyword evidence="8" id="KW-0408">Iron</keyword>
<evidence type="ECO:0000256" key="3">
    <source>
        <dbReference type="ARBA" id="ARBA00022833"/>
    </source>
</evidence>
<dbReference type="GO" id="GO:0003700">
    <property type="term" value="F:DNA-binding transcription factor activity"/>
    <property type="evidence" value="ECO:0007669"/>
    <property type="project" value="InterPro"/>
</dbReference>
<sequence length="130" mass="14481">MIYSKQRELILKAVLENRVHPTADAVFSFLKPDHPELSLATVYRNLNQLAKNGLLIKIPVPGGADHFDGTLEPHYHMICEKCGAMVDVPREYVPPFDHEFEEKTGCRISGHAILFYGTCKHCASSAKASS</sequence>
<dbReference type="CDD" id="cd07153">
    <property type="entry name" value="Fur_like"/>
    <property type="match status" value="1"/>
</dbReference>
<evidence type="ECO:0000256" key="8">
    <source>
        <dbReference type="PIRSR" id="PIRSR602481-2"/>
    </source>
</evidence>
<keyword evidence="2" id="KW-0678">Repressor</keyword>
<dbReference type="KEGG" id="cmiu:B1H56_13030"/>
<organism evidence="9 10">
    <name type="scientific">Christensenella minuta</name>
    <dbReference type="NCBI Taxonomy" id="626937"/>
    <lineage>
        <taxon>Bacteria</taxon>
        <taxon>Bacillati</taxon>
        <taxon>Bacillota</taxon>
        <taxon>Clostridia</taxon>
        <taxon>Christensenellales</taxon>
        <taxon>Christensenellaceae</taxon>
        <taxon>Christensenella</taxon>
    </lineage>
</organism>
<comment type="similarity">
    <text evidence="1">Belongs to the Fur family.</text>
</comment>
<dbReference type="STRING" id="626937.HMPREF3293_00166"/>
<keyword evidence="6" id="KW-0804">Transcription</keyword>
<dbReference type="GO" id="GO:1900376">
    <property type="term" value="P:regulation of secondary metabolite biosynthetic process"/>
    <property type="evidence" value="ECO:0007669"/>
    <property type="project" value="TreeGrafter"/>
</dbReference>